<dbReference type="InterPro" id="IPR008490">
    <property type="entry name" value="Transposase_InsH_N"/>
</dbReference>
<protein>
    <submittedName>
        <fullName evidence="2">IS5 family transposase</fullName>
    </submittedName>
</protein>
<evidence type="ECO:0000259" key="1">
    <source>
        <dbReference type="Pfam" id="PF05598"/>
    </source>
</evidence>
<evidence type="ECO:0000313" key="3">
    <source>
        <dbReference type="Proteomes" id="UP000255213"/>
    </source>
</evidence>
<gene>
    <name evidence="2" type="ORF">NCTC12957_02250</name>
</gene>
<proteinExistence type="predicted"/>
<dbReference type="Proteomes" id="UP000255213">
    <property type="component" value="Unassembled WGS sequence"/>
</dbReference>
<name>A0A380JK98_STRAI</name>
<dbReference type="Pfam" id="PF05598">
    <property type="entry name" value="DUF772"/>
    <property type="match status" value="1"/>
</dbReference>
<reference evidence="2 3" key="1">
    <citation type="submission" date="2018-06" db="EMBL/GenBank/DDBJ databases">
        <authorList>
            <consortium name="Pathogen Informatics"/>
            <person name="Doyle S."/>
        </authorList>
    </citation>
    <scope>NUCLEOTIDE SEQUENCE [LARGE SCALE GENOMIC DNA]</scope>
    <source>
        <strain evidence="2 3">NCTC12957</strain>
    </source>
</reference>
<organism evidence="2 3">
    <name type="scientific">Streptococcus acidominimus</name>
    <dbReference type="NCBI Taxonomy" id="1326"/>
    <lineage>
        <taxon>Bacteria</taxon>
        <taxon>Bacillati</taxon>
        <taxon>Bacillota</taxon>
        <taxon>Bacilli</taxon>
        <taxon>Lactobacillales</taxon>
        <taxon>Streptococcaceae</taxon>
        <taxon>Streptococcus</taxon>
    </lineage>
</organism>
<feature type="domain" description="Transposase InsH N-terminal" evidence="1">
    <location>
        <begin position="2"/>
        <end position="73"/>
    </location>
</feature>
<evidence type="ECO:0000313" key="2">
    <source>
        <dbReference type="EMBL" id="SUN40907.1"/>
    </source>
</evidence>
<accession>A0A380JK98</accession>
<dbReference type="AlphaFoldDB" id="A0A380JK98"/>
<sequence>MDWNIFLPLLSELFSRKDKVISRGGRPHLDYLMMFKVLLLQRLHNLSDDAMEYQLLDRISFRRFVDCHEATVPMRKLSGSIVRN</sequence>
<dbReference type="EMBL" id="UHEN01000002">
    <property type="protein sequence ID" value="SUN40907.1"/>
    <property type="molecule type" value="Genomic_DNA"/>
</dbReference>